<dbReference type="GO" id="GO:0008483">
    <property type="term" value="F:transaminase activity"/>
    <property type="evidence" value="ECO:0007669"/>
    <property type="project" value="UniProtKB-KW"/>
</dbReference>
<dbReference type="GO" id="GO:0034257">
    <property type="term" value="F:nicotinamide riboside transmembrane transporter activity"/>
    <property type="evidence" value="ECO:0007669"/>
    <property type="project" value="InterPro"/>
</dbReference>
<evidence type="ECO:0000256" key="6">
    <source>
        <dbReference type="ARBA" id="ARBA00022475"/>
    </source>
</evidence>
<evidence type="ECO:0000313" key="11">
    <source>
        <dbReference type="EMBL" id="ANF25082.1"/>
    </source>
</evidence>
<dbReference type="InterPro" id="IPR006419">
    <property type="entry name" value="NMN_transpt_PnuC"/>
</dbReference>
<accession>A0A172WNN4</accession>
<evidence type="ECO:0000256" key="2">
    <source>
        <dbReference type="ARBA" id="ARBA00004651"/>
    </source>
</evidence>
<comment type="similarity">
    <text evidence="3">Belongs to the nicotinamide ribonucleoside (NR) uptake permease (TC 4.B.1) family.</text>
</comment>
<proteinExistence type="inferred from homology"/>
<keyword evidence="11" id="KW-0032">Aminotransferase</keyword>
<dbReference type="GO" id="GO:0005886">
    <property type="term" value="C:plasma membrane"/>
    <property type="evidence" value="ECO:0007669"/>
    <property type="project" value="UniProtKB-SubCell"/>
</dbReference>
<gene>
    <name evidence="11" type="ORF">PS273GM_07900</name>
</gene>
<dbReference type="EMBL" id="CP015641">
    <property type="protein sequence ID" value="ANF25082.1"/>
    <property type="molecule type" value="Genomic_DNA"/>
</dbReference>
<evidence type="ECO:0000256" key="4">
    <source>
        <dbReference type="ARBA" id="ARBA00017522"/>
    </source>
</evidence>
<dbReference type="Proteomes" id="UP000077787">
    <property type="component" value="Chromosome"/>
</dbReference>
<dbReference type="PANTHER" id="PTHR36122">
    <property type="entry name" value="NICOTINAMIDE RIBOSIDE TRANSPORTER PNUC"/>
    <property type="match status" value="1"/>
</dbReference>
<evidence type="ECO:0000256" key="1">
    <source>
        <dbReference type="ARBA" id="ARBA00002672"/>
    </source>
</evidence>
<reference evidence="11 12" key="1">
    <citation type="submission" date="2016-05" db="EMBL/GenBank/DDBJ databases">
        <title>Genome sequence of Pseudomonas stutzeri 273 and identification of the exopolysaccharide biosynthesis locus.</title>
        <authorList>
            <person name="Wu S."/>
            <person name="Sun C."/>
        </authorList>
    </citation>
    <scope>NUCLEOTIDE SEQUENCE [LARGE SCALE GENOMIC DNA]</scope>
    <source>
        <strain evidence="11 12">273</strain>
    </source>
</reference>
<dbReference type="NCBIfam" id="TIGR01528">
    <property type="entry name" value="NMN_trans_PnuC"/>
    <property type="match status" value="1"/>
</dbReference>
<dbReference type="eggNOG" id="COG3201">
    <property type="taxonomic scope" value="Bacteria"/>
</dbReference>
<keyword evidence="9 10" id="KW-0472">Membrane</keyword>
<dbReference type="Pfam" id="PF04973">
    <property type="entry name" value="NMN_transporter"/>
    <property type="match status" value="1"/>
</dbReference>
<feature type="transmembrane region" description="Helical" evidence="10">
    <location>
        <begin position="162"/>
        <end position="179"/>
    </location>
</feature>
<comment type="subcellular location">
    <subcellularLocation>
        <location evidence="2">Cell membrane</location>
        <topology evidence="2">Multi-pass membrane protein</topology>
    </subcellularLocation>
</comment>
<keyword evidence="8 10" id="KW-1133">Transmembrane helix</keyword>
<keyword evidence="5" id="KW-0813">Transport</keyword>
<evidence type="ECO:0000256" key="3">
    <source>
        <dbReference type="ARBA" id="ARBA00006669"/>
    </source>
</evidence>
<dbReference type="OrthoDB" id="9791248at2"/>
<evidence type="ECO:0000256" key="7">
    <source>
        <dbReference type="ARBA" id="ARBA00022692"/>
    </source>
</evidence>
<keyword evidence="11" id="KW-0808">Transferase</keyword>
<feature type="transmembrane region" description="Helical" evidence="10">
    <location>
        <begin position="139"/>
        <end position="156"/>
    </location>
</feature>
<sequence>MTTLELIASALGVLSVWLTVRQNPLCWPIGLVMVTLYAWFFFEVRLYSQVLLNGVFAAMQVYGWWQWTRGSNGEGGRPVVGATAREVGAGLAVAALGSVGLGLLMATVTEAAYPWPDATLTAFSLLAQLWMALKRWQCWVLWIVVDTLYVVFFAFQEYWLTAGLYGLFTLLAVMGLREWRQARAAVHDHAAPADS</sequence>
<keyword evidence="6" id="KW-1003">Cell membrane</keyword>
<evidence type="ECO:0000256" key="5">
    <source>
        <dbReference type="ARBA" id="ARBA00022448"/>
    </source>
</evidence>
<feature type="transmembrane region" description="Helical" evidence="10">
    <location>
        <begin position="112"/>
        <end position="132"/>
    </location>
</feature>
<evidence type="ECO:0000256" key="8">
    <source>
        <dbReference type="ARBA" id="ARBA00022989"/>
    </source>
</evidence>
<evidence type="ECO:0000256" key="10">
    <source>
        <dbReference type="SAM" id="Phobius"/>
    </source>
</evidence>
<organism evidence="11 12">
    <name type="scientific">Stutzerimonas stutzeri</name>
    <name type="common">Pseudomonas stutzeri</name>
    <dbReference type="NCBI Taxonomy" id="316"/>
    <lineage>
        <taxon>Bacteria</taxon>
        <taxon>Pseudomonadati</taxon>
        <taxon>Pseudomonadota</taxon>
        <taxon>Gammaproteobacteria</taxon>
        <taxon>Pseudomonadales</taxon>
        <taxon>Pseudomonadaceae</taxon>
        <taxon>Stutzerimonas</taxon>
    </lineage>
</organism>
<dbReference type="PANTHER" id="PTHR36122:SF2">
    <property type="entry name" value="NICOTINAMIDE RIBOSIDE TRANSPORTER PNUC"/>
    <property type="match status" value="1"/>
</dbReference>
<name>A0A172WNN4_STUST</name>
<evidence type="ECO:0000256" key="9">
    <source>
        <dbReference type="ARBA" id="ARBA00023136"/>
    </source>
</evidence>
<protein>
    <recommendedName>
        <fullName evidence="4">Nicotinamide riboside transporter PnuC</fullName>
    </recommendedName>
</protein>
<comment type="function">
    <text evidence="1">Required for nicotinamide riboside transport across the inner membrane.</text>
</comment>
<feature type="transmembrane region" description="Helical" evidence="10">
    <location>
        <begin position="86"/>
        <end position="106"/>
    </location>
</feature>
<keyword evidence="7 10" id="KW-0812">Transmembrane</keyword>
<dbReference type="RefSeq" id="WP_064481125.1">
    <property type="nucleotide sequence ID" value="NZ_CP015641.1"/>
</dbReference>
<dbReference type="AlphaFoldDB" id="A0A172WNN4"/>
<evidence type="ECO:0000313" key="12">
    <source>
        <dbReference type="Proteomes" id="UP000077787"/>
    </source>
</evidence>